<dbReference type="SUPFAM" id="SSF52141">
    <property type="entry name" value="Uracil-DNA glycosylase-like"/>
    <property type="match status" value="1"/>
</dbReference>
<gene>
    <name evidence="2" type="ORF">Abiwalacus_06900</name>
</gene>
<dbReference type="NCBIfam" id="TIGR04274">
    <property type="entry name" value="hypoxanDNAglyco"/>
    <property type="match status" value="1"/>
</dbReference>
<dbReference type="InterPro" id="IPR005122">
    <property type="entry name" value="Uracil-DNA_glycosylase-like"/>
</dbReference>
<evidence type="ECO:0000259" key="1">
    <source>
        <dbReference type="Pfam" id="PF03167"/>
    </source>
</evidence>
<dbReference type="RefSeq" id="WP_215834894.1">
    <property type="nucleotide sequence ID" value="NZ_AP025943.1"/>
</dbReference>
<protein>
    <submittedName>
        <fullName evidence="2">DNA-deoxyinosine glycosylase</fullName>
    </submittedName>
</protein>
<dbReference type="Pfam" id="PF03167">
    <property type="entry name" value="UDG"/>
    <property type="match status" value="1"/>
</dbReference>
<dbReference type="InterPro" id="IPR036895">
    <property type="entry name" value="Uracil-DNA_glycosylase-like_sf"/>
</dbReference>
<feature type="domain" description="Uracil-DNA glycosylase-like" evidence="1">
    <location>
        <begin position="17"/>
        <end position="155"/>
    </location>
</feature>
<sequence>MEEIQQSGEKRSFPPSVTPECSVLVLGSLPGDESLRQVQYYAHPRNAFWKIMGELLGFDFSLPYEERLRLLNSGGVGLWDVVASGVRPGSLDQHITRERPNDIAALLERFPGIRTVCCNGTASYKYLKRYFPELFLRESPRIIQMPSTSPAAARLSYDQKLRAYGEVILPRLQGMAE</sequence>
<keyword evidence="3" id="KW-1185">Reference proteome</keyword>
<dbReference type="EMBL" id="AP025943">
    <property type="protein sequence ID" value="BDL43116.1"/>
    <property type="molecule type" value="Genomic_DNA"/>
</dbReference>
<dbReference type="Proteomes" id="UP001062263">
    <property type="component" value="Chromosome"/>
</dbReference>
<evidence type="ECO:0000313" key="2">
    <source>
        <dbReference type="EMBL" id="BDL43116.1"/>
    </source>
</evidence>
<dbReference type="CDD" id="cd10032">
    <property type="entry name" value="UDG-F6_HDG"/>
    <property type="match status" value="1"/>
</dbReference>
<evidence type="ECO:0000313" key="3">
    <source>
        <dbReference type="Proteomes" id="UP001062263"/>
    </source>
</evidence>
<reference evidence="2" key="1">
    <citation type="submission" date="2022-06" db="EMBL/GenBank/DDBJ databases">
        <title>Akkermansia biwalacus sp. nov., an anaerobic mucin-degrading bacterium isolated from human intestine.</title>
        <authorList>
            <person name="Kobayashi Y."/>
            <person name="Inoue S."/>
            <person name="Kawahara T."/>
            <person name="Kohda N."/>
        </authorList>
    </citation>
    <scope>NUCLEOTIDE SEQUENCE</scope>
    <source>
        <strain evidence="2">WON2089</strain>
    </source>
</reference>
<dbReference type="InterPro" id="IPR026353">
    <property type="entry name" value="Hypoxan-DNA_Glyclase"/>
</dbReference>
<accession>A0ABN6QF26</accession>
<organism evidence="2 3">
    <name type="scientific">Akkermansia biwaensis</name>
    <dbReference type="NCBI Taxonomy" id="2946555"/>
    <lineage>
        <taxon>Bacteria</taxon>
        <taxon>Pseudomonadati</taxon>
        <taxon>Verrucomicrobiota</taxon>
        <taxon>Verrucomicrobiia</taxon>
        <taxon>Verrucomicrobiales</taxon>
        <taxon>Akkermansiaceae</taxon>
        <taxon>Akkermansia</taxon>
    </lineage>
</organism>
<dbReference type="Gene3D" id="3.40.470.10">
    <property type="entry name" value="Uracil-DNA glycosylase-like domain"/>
    <property type="match status" value="1"/>
</dbReference>
<proteinExistence type="predicted"/>
<name>A0ABN6QF26_9BACT</name>